<reference evidence="2 3" key="1">
    <citation type="journal article" date="2018" name="BMC Genomics">
        <title>Genomic comparison of Trypanosoma conorhini and Trypanosoma rangeli to Trypanosoma cruzi strains of high and low virulence.</title>
        <authorList>
            <person name="Bradwell K.R."/>
            <person name="Koparde V.N."/>
            <person name="Matveyev A.V."/>
            <person name="Serrano M.G."/>
            <person name="Alves J.M."/>
            <person name="Parikh H."/>
            <person name="Huang B."/>
            <person name="Lee V."/>
            <person name="Espinosa-Alvarez O."/>
            <person name="Ortiz P.A."/>
            <person name="Costa-Martins A.G."/>
            <person name="Teixeira M.M."/>
            <person name="Buck G.A."/>
        </authorList>
    </citation>
    <scope>NUCLEOTIDE SEQUENCE [LARGE SCALE GENOMIC DNA]</scope>
    <source>
        <strain evidence="2 3">AM80</strain>
    </source>
</reference>
<comment type="caution">
    <text evidence="2">The sequence shown here is derived from an EMBL/GenBank/DDBJ whole genome shotgun (WGS) entry which is preliminary data.</text>
</comment>
<accession>A0A422N0I6</accession>
<feature type="region of interest" description="Disordered" evidence="1">
    <location>
        <begin position="1"/>
        <end position="24"/>
    </location>
</feature>
<keyword evidence="3" id="KW-1185">Reference proteome</keyword>
<dbReference type="EMBL" id="MKGL01000421">
    <property type="protein sequence ID" value="RNE98970.1"/>
    <property type="molecule type" value="Genomic_DNA"/>
</dbReference>
<organism evidence="2 3">
    <name type="scientific">Trypanosoma rangeli</name>
    <dbReference type="NCBI Taxonomy" id="5698"/>
    <lineage>
        <taxon>Eukaryota</taxon>
        <taxon>Discoba</taxon>
        <taxon>Euglenozoa</taxon>
        <taxon>Kinetoplastea</taxon>
        <taxon>Metakinetoplastina</taxon>
        <taxon>Trypanosomatida</taxon>
        <taxon>Trypanosomatidae</taxon>
        <taxon>Trypanosoma</taxon>
        <taxon>Herpetosoma</taxon>
    </lineage>
</organism>
<dbReference type="Proteomes" id="UP000283634">
    <property type="component" value="Unassembled WGS sequence"/>
</dbReference>
<dbReference type="GeneID" id="40332413"/>
<sequence>MISADGAAVTSGVAGTSRTGSCTAAAPRGRLSIRGAFVLPGTCMYFLCIEGVCVGVQSSPWEKTFGGGRQESGRWASSNFPCLCMAGAASIAVQDQRRGFPQPCPA</sequence>
<protein>
    <submittedName>
        <fullName evidence="2">Uncharacterized protein</fullName>
    </submittedName>
</protein>
<gene>
    <name evidence="2" type="ORF">TraAM80_08480</name>
</gene>
<name>A0A422N0I6_TRYRA</name>
<evidence type="ECO:0000313" key="3">
    <source>
        <dbReference type="Proteomes" id="UP000283634"/>
    </source>
</evidence>
<feature type="compositionally biased region" description="Polar residues" evidence="1">
    <location>
        <begin position="13"/>
        <end position="22"/>
    </location>
</feature>
<dbReference type="RefSeq" id="XP_029234934.1">
    <property type="nucleotide sequence ID" value="XM_029385230.1"/>
</dbReference>
<proteinExistence type="predicted"/>
<evidence type="ECO:0000256" key="1">
    <source>
        <dbReference type="SAM" id="MobiDB-lite"/>
    </source>
</evidence>
<dbReference type="AlphaFoldDB" id="A0A422N0I6"/>
<evidence type="ECO:0000313" key="2">
    <source>
        <dbReference type="EMBL" id="RNE98970.1"/>
    </source>
</evidence>